<dbReference type="Pfam" id="PF23459">
    <property type="entry name" value="S1_RRP5"/>
    <property type="match status" value="1"/>
</dbReference>
<dbReference type="GO" id="GO:0006364">
    <property type="term" value="P:rRNA processing"/>
    <property type="evidence" value="ECO:0007669"/>
    <property type="project" value="UniProtKB-KW"/>
</dbReference>
<comment type="caution">
    <text evidence="6">The sequence shown here is derived from an EMBL/GenBank/DDBJ whole genome shotgun (WGS) entry which is preliminary data.</text>
</comment>
<gene>
    <name evidence="6" type="ORF">T459_09074</name>
</gene>
<dbReference type="Gramene" id="PHT86968">
    <property type="protein sequence ID" value="PHT86968"/>
    <property type="gene ID" value="T459_09074"/>
</dbReference>
<dbReference type="InterPro" id="IPR045209">
    <property type="entry name" value="Rrp5"/>
</dbReference>
<dbReference type="PANTHER" id="PTHR23270:SF10">
    <property type="entry name" value="PROTEIN RRP5 HOMOLOG"/>
    <property type="match status" value="1"/>
</dbReference>
<feature type="domain" description="S1 motif" evidence="5">
    <location>
        <begin position="400"/>
        <end position="471"/>
    </location>
</feature>
<dbReference type="SMART" id="SM00316">
    <property type="entry name" value="S1"/>
    <property type="match status" value="5"/>
</dbReference>
<sequence length="856" mass="94780">METEGTTSQTVDNNVLSTILAGIEALNRSMEKVGEIDEKGFVAGNQSSILLSRKLCISCEGRDIGVKDLKKSPVGLLTGNIPVCLSYGVFSLSVASLANYFLEVASAIGREENYQNIEQIFWKSVRLLIAKLQSVDSGGSDLRWVEQFNLSCTVKGRVHEIKEFGVVVSFQKCDDVFGFISHYQLSGIPVETGSSIRTAVLDVSKIECLVDLSLKPAFVNKSKKETTNSQTQKACFSVNQVVSLPSYNYTLGYASRADYNTQNLPPKSFTNGKSVIATVMALPSPSTSGRLLLQLKSISEAIETSNSKRLKGNLLIMSDRWFRQSFHGRVHITEASDDNYTEAPFSNFRFGQTLTARIISKFNISESVKSVYQWELSIKPSILAGYGEIEPVKKFSYSTGQLVSGFVYKVDSEWAWLTISRDVKAQLYILNSSSEPSELDEFQKRFSVGRAFSGYVLSCNKEKKLVRLISHPLLIDPERPACQEDGPTDHSSENMTFHIRKGSVLGGRISKILPGVGGLLVQIDPYLYGKVHFTELTDSGVTDPLSGYHEGQFVKCKVLGIAHSGKGTVHIDLSLQPRSRNSLHSMTVKFPVLVEKIEDLHPDMMVQAYVKNVTPKGCFVMRSRKVDAKVLLSNLSDGYVENPEKEFPVGKLVMGKVVSMEPLSKRVEVTLRTSSAVGAPSSDYDALSDLTVGNVISGRVKRVEPYGLFITVDHTNLVGLCHVSEISDNHVDTIDSRHKAGDRVTAKILKVDKERHRILLGMKKSYFNDATSTETDARLSSGREDLDGESVDGKDLFLAEVESRASIPPLEVPLDDTENLDMCDVVNEDSGNKKLELPRKDYWKKIFPEMKMSLRN</sequence>
<organism evidence="6 7">
    <name type="scientific">Capsicum annuum</name>
    <name type="common">Capsicum pepper</name>
    <dbReference type="NCBI Taxonomy" id="4072"/>
    <lineage>
        <taxon>Eukaryota</taxon>
        <taxon>Viridiplantae</taxon>
        <taxon>Streptophyta</taxon>
        <taxon>Embryophyta</taxon>
        <taxon>Tracheophyta</taxon>
        <taxon>Spermatophyta</taxon>
        <taxon>Magnoliopsida</taxon>
        <taxon>eudicotyledons</taxon>
        <taxon>Gunneridae</taxon>
        <taxon>Pentapetalae</taxon>
        <taxon>asterids</taxon>
        <taxon>lamiids</taxon>
        <taxon>Solanales</taxon>
        <taxon>Solanaceae</taxon>
        <taxon>Solanoideae</taxon>
        <taxon>Capsiceae</taxon>
        <taxon>Capsicum</taxon>
    </lineage>
</organism>
<evidence type="ECO:0000256" key="1">
    <source>
        <dbReference type="ARBA" id="ARBA00004604"/>
    </source>
</evidence>
<feature type="domain" description="S1 motif" evidence="5">
    <location>
        <begin position="603"/>
        <end position="672"/>
    </location>
</feature>
<reference evidence="6 7" key="2">
    <citation type="journal article" date="2017" name="Genome Biol.">
        <title>New reference genome sequences of hot pepper reveal the massive evolution of plant disease-resistance genes by retroduplication.</title>
        <authorList>
            <person name="Kim S."/>
            <person name="Park J."/>
            <person name="Yeom S.I."/>
            <person name="Kim Y.M."/>
            <person name="Seo E."/>
            <person name="Kim K.T."/>
            <person name="Kim M.S."/>
            <person name="Lee J.M."/>
            <person name="Cheong K."/>
            <person name="Shin H.S."/>
            <person name="Kim S.B."/>
            <person name="Han K."/>
            <person name="Lee J."/>
            <person name="Park M."/>
            <person name="Lee H.A."/>
            <person name="Lee H.Y."/>
            <person name="Lee Y."/>
            <person name="Oh S."/>
            <person name="Lee J.H."/>
            <person name="Choi E."/>
            <person name="Choi E."/>
            <person name="Lee S.E."/>
            <person name="Jeon J."/>
            <person name="Kim H."/>
            <person name="Choi G."/>
            <person name="Song H."/>
            <person name="Lee J."/>
            <person name="Lee S.C."/>
            <person name="Kwon J.K."/>
            <person name="Lee H.Y."/>
            <person name="Koo N."/>
            <person name="Hong Y."/>
            <person name="Kim R.W."/>
            <person name="Kang W.H."/>
            <person name="Huh J.H."/>
            <person name="Kang B.C."/>
            <person name="Yang T.J."/>
            <person name="Lee Y.H."/>
            <person name="Bennetzen J.L."/>
            <person name="Choi D."/>
        </authorList>
    </citation>
    <scope>NUCLEOTIDE SEQUENCE [LARGE SCALE GENOMIC DNA]</scope>
    <source>
        <strain evidence="7">cv. CM334</strain>
    </source>
</reference>
<dbReference type="InterPro" id="IPR057302">
    <property type="entry name" value="Rrp5_S1"/>
</dbReference>
<evidence type="ECO:0000313" key="7">
    <source>
        <dbReference type="Proteomes" id="UP000222542"/>
    </source>
</evidence>
<feature type="domain" description="S1 motif" evidence="5">
    <location>
        <begin position="693"/>
        <end position="763"/>
    </location>
</feature>
<keyword evidence="2" id="KW-0698">rRNA processing</keyword>
<dbReference type="FunFam" id="2.40.50.140:FF:000155">
    <property type="entry name" value="rRNA biogenesis protein RRP5"/>
    <property type="match status" value="1"/>
</dbReference>
<keyword evidence="3" id="KW-0677">Repeat</keyword>
<dbReference type="Proteomes" id="UP000222542">
    <property type="component" value="Unassembled WGS sequence"/>
</dbReference>
<feature type="domain" description="S1 motif" evidence="5">
    <location>
        <begin position="502"/>
        <end position="576"/>
    </location>
</feature>
<dbReference type="GO" id="GO:0003676">
    <property type="term" value="F:nucleic acid binding"/>
    <property type="evidence" value="ECO:0007669"/>
    <property type="project" value="InterPro"/>
</dbReference>
<protein>
    <recommendedName>
        <fullName evidence="5">S1 motif domain-containing protein</fullName>
    </recommendedName>
</protein>
<name>A0A2G2ZYC8_CAPAN</name>
<evidence type="ECO:0000256" key="4">
    <source>
        <dbReference type="ARBA" id="ARBA00023242"/>
    </source>
</evidence>
<comment type="subcellular location">
    <subcellularLocation>
        <location evidence="1">Nucleus</location>
        <location evidence="1">Nucleolus</location>
    </subcellularLocation>
</comment>
<dbReference type="STRING" id="4072.A0A2G2ZYC8"/>
<dbReference type="Pfam" id="PF00575">
    <property type="entry name" value="S1"/>
    <property type="match status" value="1"/>
</dbReference>
<evidence type="ECO:0000313" key="6">
    <source>
        <dbReference type="EMBL" id="PHT86968.1"/>
    </source>
</evidence>
<dbReference type="FunFam" id="2.40.50.140:FF:000159">
    <property type="entry name" value="rRNA biogenesis protein rrp5"/>
    <property type="match status" value="1"/>
</dbReference>
<evidence type="ECO:0000259" key="5">
    <source>
        <dbReference type="PROSITE" id="PS50126"/>
    </source>
</evidence>
<dbReference type="AlphaFoldDB" id="A0A2G2ZYC8"/>
<dbReference type="Pfam" id="PF24682">
    <property type="entry name" value="OB_RRP5"/>
    <property type="match status" value="1"/>
</dbReference>
<dbReference type="SUPFAM" id="SSF50249">
    <property type="entry name" value="Nucleic acid-binding proteins"/>
    <property type="match status" value="5"/>
</dbReference>
<proteinExistence type="predicted"/>
<dbReference type="Gene3D" id="2.40.50.140">
    <property type="entry name" value="Nucleic acid-binding proteins"/>
    <property type="match status" value="4"/>
</dbReference>
<feature type="domain" description="S1 motif" evidence="5">
    <location>
        <begin position="151"/>
        <end position="215"/>
    </location>
</feature>
<dbReference type="InterPro" id="IPR057300">
    <property type="entry name" value="OB_Rrp5"/>
</dbReference>
<keyword evidence="7" id="KW-1185">Reference proteome</keyword>
<evidence type="ECO:0000256" key="2">
    <source>
        <dbReference type="ARBA" id="ARBA00022552"/>
    </source>
</evidence>
<dbReference type="EMBL" id="AYRZ02000003">
    <property type="protein sequence ID" value="PHT86968.1"/>
    <property type="molecule type" value="Genomic_DNA"/>
</dbReference>
<dbReference type="InterPro" id="IPR012340">
    <property type="entry name" value="NA-bd_OB-fold"/>
</dbReference>
<reference evidence="6 7" key="1">
    <citation type="journal article" date="2014" name="Nat. Genet.">
        <title>Genome sequence of the hot pepper provides insights into the evolution of pungency in Capsicum species.</title>
        <authorList>
            <person name="Kim S."/>
            <person name="Park M."/>
            <person name="Yeom S.I."/>
            <person name="Kim Y.M."/>
            <person name="Lee J.M."/>
            <person name="Lee H.A."/>
            <person name="Seo E."/>
            <person name="Choi J."/>
            <person name="Cheong K."/>
            <person name="Kim K.T."/>
            <person name="Jung K."/>
            <person name="Lee G.W."/>
            <person name="Oh S.K."/>
            <person name="Bae C."/>
            <person name="Kim S.B."/>
            <person name="Lee H.Y."/>
            <person name="Kim S.Y."/>
            <person name="Kim M.S."/>
            <person name="Kang B.C."/>
            <person name="Jo Y.D."/>
            <person name="Yang H.B."/>
            <person name="Jeong H.J."/>
            <person name="Kang W.H."/>
            <person name="Kwon J.K."/>
            <person name="Shin C."/>
            <person name="Lim J.Y."/>
            <person name="Park J.H."/>
            <person name="Huh J.H."/>
            <person name="Kim J.S."/>
            <person name="Kim B.D."/>
            <person name="Cohen O."/>
            <person name="Paran I."/>
            <person name="Suh M.C."/>
            <person name="Lee S.B."/>
            <person name="Kim Y.K."/>
            <person name="Shin Y."/>
            <person name="Noh S.J."/>
            <person name="Park J."/>
            <person name="Seo Y.S."/>
            <person name="Kwon S.Y."/>
            <person name="Kim H.A."/>
            <person name="Park J.M."/>
            <person name="Kim H.J."/>
            <person name="Choi S.B."/>
            <person name="Bosland P.W."/>
            <person name="Reeves G."/>
            <person name="Jo S.H."/>
            <person name="Lee B.W."/>
            <person name="Cho H.T."/>
            <person name="Choi H.S."/>
            <person name="Lee M.S."/>
            <person name="Yu Y."/>
            <person name="Do Choi Y."/>
            <person name="Park B.S."/>
            <person name="van Deynze A."/>
            <person name="Ashrafi H."/>
            <person name="Hill T."/>
            <person name="Kim W.T."/>
            <person name="Pai H.S."/>
            <person name="Ahn H.K."/>
            <person name="Yeam I."/>
            <person name="Giovannoni J.J."/>
            <person name="Rose J.K."/>
            <person name="Sorensen I."/>
            <person name="Lee S.J."/>
            <person name="Kim R.W."/>
            <person name="Choi I.Y."/>
            <person name="Choi B.S."/>
            <person name="Lim J.S."/>
            <person name="Lee Y.H."/>
            <person name="Choi D."/>
        </authorList>
    </citation>
    <scope>NUCLEOTIDE SEQUENCE [LARGE SCALE GENOMIC DNA]</scope>
    <source>
        <strain evidence="7">cv. CM334</strain>
    </source>
</reference>
<keyword evidence="4" id="KW-0539">Nucleus</keyword>
<dbReference type="InterPro" id="IPR003029">
    <property type="entry name" value="S1_domain"/>
</dbReference>
<dbReference type="GO" id="GO:0005730">
    <property type="term" value="C:nucleolus"/>
    <property type="evidence" value="ECO:0007669"/>
    <property type="project" value="UniProtKB-SubCell"/>
</dbReference>
<dbReference type="PANTHER" id="PTHR23270">
    <property type="entry name" value="PROGRAMMED CELL DEATH PROTEIN 11 PRE-RRNA PROCESSING PROTEIN RRP5"/>
    <property type="match status" value="1"/>
</dbReference>
<accession>A0A2G2ZYC8</accession>
<dbReference type="PROSITE" id="PS50126">
    <property type="entry name" value="S1"/>
    <property type="match status" value="5"/>
</dbReference>
<evidence type="ECO:0000256" key="3">
    <source>
        <dbReference type="ARBA" id="ARBA00022737"/>
    </source>
</evidence>